<evidence type="ECO:0000256" key="1">
    <source>
        <dbReference type="SAM" id="Phobius"/>
    </source>
</evidence>
<evidence type="ECO:0000313" key="3">
    <source>
        <dbReference type="Proteomes" id="UP001157961"/>
    </source>
</evidence>
<dbReference type="RefSeq" id="WP_283425638.1">
    <property type="nucleotide sequence ID" value="NZ_FXTY01000003.1"/>
</dbReference>
<keyword evidence="3" id="KW-1185">Reference proteome</keyword>
<gene>
    <name evidence="2" type="ORF">SAMN06265373_103183</name>
</gene>
<evidence type="ECO:0000313" key="2">
    <source>
        <dbReference type="EMBL" id="SMP17695.1"/>
    </source>
</evidence>
<reference evidence="2 3" key="1">
    <citation type="submission" date="2017-05" db="EMBL/GenBank/DDBJ databases">
        <authorList>
            <person name="Varghese N."/>
            <person name="Submissions S."/>
        </authorList>
    </citation>
    <scope>NUCLEOTIDE SEQUENCE [LARGE SCALE GENOMIC DNA]</scope>
    <source>
        <strain evidence="2 3">DSM 29734</strain>
    </source>
</reference>
<name>A0ABY1NT89_9RHOB</name>
<keyword evidence="1" id="KW-0472">Membrane</keyword>
<protein>
    <submittedName>
        <fullName evidence="2">Uncharacterized protein</fullName>
    </submittedName>
</protein>
<keyword evidence="1" id="KW-1133">Transmembrane helix</keyword>
<comment type="caution">
    <text evidence="2">The sequence shown here is derived from an EMBL/GenBank/DDBJ whole genome shotgun (WGS) entry which is preliminary data.</text>
</comment>
<proteinExistence type="predicted"/>
<dbReference type="Proteomes" id="UP001157961">
    <property type="component" value="Unassembled WGS sequence"/>
</dbReference>
<keyword evidence="1" id="KW-0812">Transmembrane</keyword>
<sequence length="62" mass="6858">MRPELKIPWTVRLMFLAALVLIGLEAAGLIPSEKMSANHIAIALFAVAAIVWGLIAVMRFRR</sequence>
<feature type="transmembrane region" description="Helical" evidence="1">
    <location>
        <begin position="38"/>
        <end position="58"/>
    </location>
</feature>
<dbReference type="EMBL" id="FXTY01000003">
    <property type="protein sequence ID" value="SMP17695.1"/>
    <property type="molecule type" value="Genomic_DNA"/>
</dbReference>
<accession>A0ABY1NT89</accession>
<organism evidence="2 3">
    <name type="scientific">Shimia sagamensis</name>
    <dbReference type="NCBI Taxonomy" id="1566352"/>
    <lineage>
        <taxon>Bacteria</taxon>
        <taxon>Pseudomonadati</taxon>
        <taxon>Pseudomonadota</taxon>
        <taxon>Alphaproteobacteria</taxon>
        <taxon>Rhodobacterales</taxon>
        <taxon>Roseobacteraceae</taxon>
    </lineage>
</organism>